<dbReference type="EMBL" id="CATQJA010002621">
    <property type="protein sequence ID" value="CAJ0573621.1"/>
    <property type="molecule type" value="Genomic_DNA"/>
</dbReference>
<organism evidence="1 2">
    <name type="scientific">Mesorhabditis spiculigera</name>
    <dbReference type="NCBI Taxonomy" id="96644"/>
    <lineage>
        <taxon>Eukaryota</taxon>
        <taxon>Metazoa</taxon>
        <taxon>Ecdysozoa</taxon>
        <taxon>Nematoda</taxon>
        <taxon>Chromadorea</taxon>
        <taxon>Rhabditida</taxon>
        <taxon>Rhabditina</taxon>
        <taxon>Rhabditomorpha</taxon>
        <taxon>Rhabditoidea</taxon>
        <taxon>Rhabditidae</taxon>
        <taxon>Mesorhabditinae</taxon>
        <taxon>Mesorhabditis</taxon>
    </lineage>
</organism>
<proteinExistence type="predicted"/>
<evidence type="ECO:0000313" key="2">
    <source>
        <dbReference type="Proteomes" id="UP001177023"/>
    </source>
</evidence>
<dbReference type="PANTHER" id="PTHR35450:SF2">
    <property type="entry name" value="REVERSE TRANSCRIPTASE DOMAIN-CONTAINING PROTEIN"/>
    <property type="match status" value="1"/>
</dbReference>
<keyword evidence="2" id="KW-1185">Reference proteome</keyword>
<protein>
    <recommendedName>
        <fullName evidence="3">Reverse transcriptase</fullName>
    </recommendedName>
</protein>
<dbReference type="PANTHER" id="PTHR35450">
    <property type="entry name" value="REVERSE TRANSCRIPTASE DOMAIN-CONTAINING PROTEIN"/>
    <property type="match status" value="1"/>
</dbReference>
<gene>
    <name evidence="1" type="ORF">MSPICULIGERA_LOCUS11974</name>
</gene>
<accession>A0AA36CSP6</accession>
<evidence type="ECO:0008006" key="3">
    <source>
        <dbReference type="Google" id="ProtNLM"/>
    </source>
</evidence>
<name>A0AA36CSP6_9BILA</name>
<dbReference type="AlphaFoldDB" id="A0AA36CSP6"/>
<comment type="caution">
    <text evidence="1">The sequence shown here is derived from an EMBL/GenBank/DDBJ whole genome shotgun (WGS) entry which is preliminary data.</text>
</comment>
<evidence type="ECO:0000313" key="1">
    <source>
        <dbReference type="EMBL" id="CAJ0573621.1"/>
    </source>
</evidence>
<sequence length="488" mass="55940">MVTLDKEDHYEHLGVPTGYYYGKSAETTIDKMHKDLDKINDSLLAPWQKADAVRTFILPCIGFHLKNGEVEKKKVLIPFDKKLKKYAKSWLNLPSRASPELLYLPNSMGGLGLIETKTLADIMQLVHAVQLLDSPDLGAMSAELVTKAAKLKLRRPPSEQETAQYLNQKKDGDFYTNSTDAKNVWSRLRLATGRLRDSDKLDIEWRWNEDEGRVRLHVQGEVVNKKSCERALKKAAQEAQLASLSAKKSQGKTYQVTSRQPASNNFMRDGRFLRFADWRFVHRARLDLLALNGCNRSRGHVDKRCRKCGYALESVAHTLNHCHAHSHAIQLRHNAVLDRLMNAYKPLDDDKIYVNQKIPGTDGQLRPDYTIINDRLKTVTIIDVTMPFENGDVSIFEDARREKERKYLPILDKYSTDGYDTFLGAWMVGPLGGWDAANNDIQRRLKISVKYGQLMRLLMVADSIRWSRDIYVEHVTGQRQYKLDNNPQ</sequence>
<dbReference type="Proteomes" id="UP001177023">
    <property type="component" value="Unassembled WGS sequence"/>
</dbReference>
<feature type="non-terminal residue" evidence="1">
    <location>
        <position position="488"/>
    </location>
</feature>
<reference evidence="1" key="1">
    <citation type="submission" date="2023-06" db="EMBL/GenBank/DDBJ databases">
        <authorList>
            <person name="Delattre M."/>
        </authorList>
    </citation>
    <scope>NUCLEOTIDE SEQUENCE</scope>
    <source>
        <strain evidence="1">AF72</strain>
    </source>
</reference>